<dbReference type="InterPro" id="IPR013346">
    <property type="entry name" value="NrdE_NrdA_C"/>
</dbReference>
<dbReference type="PANTHER" id="PTHR11573">
    <property type="entry name" value="RIBONUCLEOSIDE-DIPHOSPHATE REDUCTASE LARGE CHAIN"/>
    <property type="match status" value="1"/>
</dbReference>
<gene>
    <name evidence="10" type="ORF">MNBD_UNCLBAC01-497</name>
</gene>
<dbReference type="InterPro" id="IPR000788">
    <property type="entry name" value="RNR_lg_C"/>
</dbReference>
<feature type="region of interest" description="Disordered" evidence="8">
    <location>
        <begin position="1016"/>
        <end position="1045"/>
    </location>
</feature>
<keyword evidence="5" id="KW-0067">ATP-binding</keyword>
<evidence type="ECO:0000256" key="8">
    <source>
        <dbReference type="SAM" id="MobiDB-lite"/>
    </source>
</evidence>
<dbReference type="InterPro" id="IPR005144">
    <property type="entry name" value="ATP-cone_dom"/>
</dbReference>
<accession>A0A3B1DK85</accession>
<dbReference type="PROSITE" id="PS00089">
    <property type="entry name" value="RIBORED_LARGE"/>
    <property type="match status" value="1"/>
</dbReference>
<proteinExistence type="inferred from homology"/>
<dbReference type="GO" id="GO:0004748">
    <property type="term" value="F:ribonucleoside-diphosphate reductase activity, thioredoxin disulfide as acceptor"/>
    <property type="evidence" value="ECO:0007669"/>
    <property type="project" value="UniProtKB-EC"/>
</dbReference>
<organism evidence="10">
    <name type="scientific">hydrothermal vent metagenome</name>
    <dbReference type="NCBI Taxonomy" id="652676"/>
    <lineage>
        <taxon>unclassified sequences</taxon>
        <taxon>metagenomes</taxon>
        <taxon>ecological metagenomes</taxon>
    </lineage>
</organism>
<dbReference type="AlphaFoldDB" id="A0A3B1DK85"/>
<keyword evidence="4" id="KW-0547">Nucleotide-binding</keyword>
<evidence type="ECO:0000256" key="1">
    <source>
        <dbReference type="ARBA" id="ARBA00010406"/>
    </source>
</evidence>
<evidence type="ECO:0000256" key="6">
    <source>
        <dbReference type="ARBA" id="ARBA00023002"/>
    </source>
</evidence>
<dbReference type="PRINTS" id="PR01183">
    <property type="entry name" value="RIBORDTASEM1"/>
</dbReference>
<dbReference type="InterPro" id="IPR039718">
    <property type="entry name" value="Rrm1"/>
</dbReference>
<dbReference type="PANTHER" id="PTHR11573:SF6">
    <property type="entry name" value="RIBONUCLEOSIDE-DIPHOSPHATE REDUCTASE LARGE SUBUNIT"/>
    <property type="match status" value="1"/>
</dbReference>
<dbReference type="CDD" id="cd01679">
    <property type="entry name" value="RNR_I"/>
    <property type="match status" value="1"/>
</dbReference>
<dbReference type="PROSITE" id="PS51161">
    <property type="entry name" value="ATP_CONE"/>
    <property type="match status" value="3"/>
</dbReference>
<dbReference type="GO" id="GO:0009263">
    <property type="term" value="P:deoxyribonucleotide biosynthetic process"/>
    <property type="evidence" value="ECO:0007669"/>
    <property type="project" value="UniProtKB-KW"/>
</dbReference>
<keyword evidence="3" id="KW-0021">Allosteric enzyme</keyword>
<evidence type="ECO:0000256" key="2">
    <source>
        <dbReference type="ARBA" id="ARBA00012274"/>
    </source>
</evidence>
<keyword evidence="7" id="KW-0215">Deoxyribonucleotide synthesis</keyword>
<dbReference type="InterPro" id="IPR008926">
    <property type="entry name" value="RNR_R1-su_N"/>
</dbReference>
<dbReference type="FunFam" id="3.20.70.20:FF:000009">
    <property type="entry name" value="Ribonucleoside-diphosphate reductase"/>
    <property type="match status" value="1"/>
</dbReference>
<feature type="domain" description="ATP-cone" evidence="9">
    <location>
        <begin position="235"/>
        <end position="325"/>
    </location>
</feature>
<dbReference type="GO" id="GO:0005524">
    <property type="term" value="F:ATP binding"/>
    <property type="evidence" value="ECO:0007669"/>
    <property type="project" value="UniProtKB-KW"/>
</dbReference>
<evidence type="ECO:0000256" key="5">
    <source>
        <dbReference type="ARBA" id="ARBA00022840"/>
    </source>
</evidence>
<dbReference type="Pfam" id="PF03477">
    <property type="entry name" value="ATP-cone"/>
    <property type="match status" value="2"/>
</dbReference>
<feature type="domain" description="ATP-cone" evidence="9">
    <location>
        <begin position="11"/>
        <end position="113"/>
    </location>
</feature>
<dbReference type="Gene3D" id="3.20.70.20">
    <property type="match status" value="1"/>
</dbReference>
<dbReference type="SUPFAM" id="SSF51998">
    <property type="entry name" value="PFL-like glycyl radical enzymes"/>
    <property type="match status" value="1"/>
</dbReference>
<evidence type="ECO:0000313" key="10">
    <source>
        <dbReference type="EMBL" id="VAX36464.1"/>
    </source>
</evidence>
<dbReference type="NCBIfam" id="TIGR02506">
    <property type="entry name" value="NrdE_NrdA"/>
    <property type="match status" value="1"/>
</dbReference>
<reference evidence="10" key="1">
    <citation type="submission" date="2018-06" db="EMBL/GenBank/DDBJ databases">
        <authorList>
            <person name="Zhirakovskaya E."/>
        </authorList>
    </citation>
    <scope>NUCLEOTIDE SEQUENCE</scope>
</reference>
<name>A0A3B1DK85_9ZZZZ</name>
<dbReference type="EMBL" id="UOGJ01000096">
    <property type="protein sequence ID" value="VAX36464.1"/>
    <property type="molecule type" value="Genomic_DNA"/>
</dbReference>
<comment type="similarity">
    <text evidence="1">Belongs to the ribonucleoside diphosphate reductase large chain family.</text>
</comment>
<dbReference type="SUPFAM" id="SSF48168">
    <property type="entry name" value="R1 subunit of ribonucleotide reductase, N-terminal domain"/>
    <property type="match status" value="1"/>
</dbReference>
<dbReference type="Pfam" id="PF02867">
    <property type="entry name" value="Ribonuc_red_lgC"/>
    <property type="match status" value="1"/>
</dbReference>
<keyword evidence="6 10" id="KW-0560">Oxidoreductase</keyword>
<evidence type="ECO:0000259" key="9">
    <source>
        <dbReference type="PROSITE" id="PS51161"/>
    </source>
</evidence>
<dbReference type="EC" id="1.17.4.1" evidence="2"/>
<dbReference type="Pfam" id="PF00317">
    <property type="entry name" value="Ribonuc_red_lgN"/>
    <property type="match status" value="1"/>
</dbReference>
<protein>
    <recommendedName>
        <fullName evidence="2">ribonucleoside-diphosphate reductase</fullName>
        <ecNumber evidence="2">1.17.4.1</ecNumber>
    </recommendedName>
</protein>
<dbReference type="UniPathway" id="UPA00326"/>
<dbReference type="GO" id="GO:0005971">
    <property type="term" value="C:ribonucleoside-diphosphate reductase complex"/>
    <property type="evidence" value="ECO:0007669"/>
    <property type="project" value="TreeGrafter"/>
</dbReference>
<dbReference type="InterPro" id="IPR013509">
    <property type="entry name" value="RNR_lsu_N"/>
</dbReference>
<evidence type="ECO:0000256" key="3">
    <source>
        <dbReference type="ARBA" id="ARBA00022533"/>
    </source>
</evidence>
<evidence type="ECO:0000256" key="7">
    <source>
        <dbReference type="ARBA" id="ARBA00023116"/>
    </source>
</evidence>
<dbReference type="NCBIfam" id="NF005544">
    <property type="entry name" value="PRK07207.1"/>
    <property type="match status" value="1"/>
</dbReference>
<feature type="domain" description="ATP-cone" evidence="9">
    <location>
        <begin position="119"/>
        <end position="217"/>
    </location>
</feature>
<sequence>MPQESMIVKDMKVQKRNGQIVAFNELRIKKAIGNAFKETNNLPREAELPIETSQSVIKVAQSVFSVLQERFIQKEHLTVEEIQDEVIRQLFENGFKEGAELYANYRKQHAAKRKLFELYSIMKRGGKNVSFKPEKITEAIAKAFRANNSGILTEDLLVKARKVANQVIEEIQALWPEGKSVNIEEIQDLVEQNLMKAGYHDVARNYIIYREKHARDRREKKAKQQESVSYDWVKGFVYKTSAGEERVLNLDEIRFQIDTCCQGLENVSADKILEESTKNYFNGMTEKEIIASNIMAAKAFLEQQPDYTFVAARLLLIKEYEEAIGRSVSFEGMRTEYATYFASYIHKAVELELLTPDLLQFDLKKLGNHINPKRDFLFRYMGLQTLYDRYFIHWEEKRLELPQIFWMRVAMGLAKREGSKKNEKAIEFYNVLSTFRFMSSTPTLFNSGTLHSQLSSCFLTTINDDLSHIFKCIGDDAMLSKWSGGLGNDWTNVRAMGSRIKGTNGKSQGIIPFLKVANDTALAVNQGGKRQGAMCAYLEVWHLDIEEFLELRKNTGDDRRRTHDMHTANWIPDLFMKRVKENADWTLFSPNEAPDLHHIYGKEFERRYAIYETMAKEGKLKQHKTMPAITLWRKMLNMLFETGHPWITWKDPSNIRSAQDHIGAVHSSNLCTEILLNTSEDETAVCNLGSVNLAAHTAVEGINHELLKKTIQTAIRMLDNVIDNNYYPTVEAKNANKKHRPIGIGLMGFQDALFIQNKSYASQEAVEFADKSMEAISYYTILASINLAKEKGVYSSYRGSKWDKGILPIDTIDLLEKERGGFLDMDRSSKMDWAFIRKELKKHGMRNSQVMSIAPTATIGNIVGVTASIEPLFKNIFVKSNLSGEFTVLNEFLVQDLKALGLWNEEMIDDLKYFDGSVQEIERIPDEIKTKYTTAFEIEYEWLIEAGSRRQKWIDMGQSLNLYQAKPNGKKVSDMYLFGWEKGLKTTYYLRSMGATRIEKSTVDITKRENVVGRRERDKFGRVTGDSKPVSRLSVEPTEECEACQ</sequence>
<evidence type="ECO:0000256" key="4">
    <source>
        <dbReference type="ARBA" id="ARBA00022741"/>
    </source>
</evidence>